<feature type="compositionally biased region" description="Polar residues" evidence="2">
    <location>
        <begin position="273"/>
        <end position="289"/>
    </location>
</feature>
<feature type="region of interest" description="Disordered" evidence="2">
    <location>
        <begin position="132"/>
        <end position="255"/>
    </location>
</feature>
<dbReference type="InterPro" id="IPR032857">
    <property type="entry name" value="ALKBH4"/>
</dbReference>
<proteinExistence type="predicted"/>
<dbReference type="AlphaFoldDB" id="A0AAJ7UBV2"/>
<evidence type="ECO:0000313" key="3">
    <source>
        <dbReference type="Proteomes" id="UP001318040"/>
    </source>
</evidence>
<comment type="cofactor">
    <cofactor evidence="1">
        <name>Fe(2+)</name>
        <dbReference type="ChEBI" id="CHEBI:29033"/>
    </cofactor>
</comment>
<dbReference type="PANTHER" id="PTHR12463">
    <property type="entry name" value="OXYGENASE-RELATED"/>
    <property type="match status" value="1"/>
</dbReference>
<protein>
    <submittedName>
        <fullName evidence="4">Alpha-ketoglutarate-dependent dioxygenase alkB homolog 4 isoform X2</fullName>
    </submittedName>
</protein>
<organism evidence="3 4">
    <name type="scientific">Petromyzon marinus</name>
    <name type="common">Sea lamprey</name>
    <dbReference type="NCBI Taxonomy" id="7757"/>
    <lineage>
        <taxon>Eukaryota</taxon>
        <taxon>Metazoa</taxon>
        <taxon>Chordata</taxon>
        <taxon>Craniata</taxon>
        <taxon>Vertebrata</taxon>
        <taxon>Cyclostomata</taxon>
        <taxon>Hyperoartia</taxon>
        <taxon>Petromyzontiformes</taxon>
        <taxon>Petromyzontidae</taxon>
        <taxon>Petromyzon</taxon>
    </lineage>
</organism>
<dbReference type="GO" id="GO:0051213">
    <property type="term" value="F:dioxygenase activity"/>
    <property type="evidence" value="ECO:0007669"/>
    <property type="project" value="UniProtKB-KW"/>
</dbReference>
<accession>A0AAJ7UBV2</accession>
<feature type="compositionally biased region" description="Gly residues" evidence="2">
    <location>
        <begin position="210"/>
        <end position="228"/>
    </location>
</feature>
<keyword evidence="3" id="KW-1185">Reference proteome</keyword>
<dbReference type="CTD" id="54784"/>
<gene>
    <name evidence="4" type="primary">ALKBH4</name>
</gene>
<dbReference type="PANTHER" id="PTHR12463:SF0">
    <property type="entry name" value="ALPHA-KETOGLUTARATE-DEPENDENT DIOXYGENASE ALKB HOMOLOG 4"/>
    <property type="match status" value="1"/>
</dbReference>
<feature type="compositionally biased region" description="Basic and acidic residues" evidence="2">
    <location>
        <begin position="179"/>
        <end position="202"/>
    </location>
</feature>
<dbReference type="RefSeq" id="XP_032833397.1">
    <property type="nucleotide sequence ID" value="XM_032977506.1"/>
</dbReference>
<keyword evidence="4" id="KW-0223">Dioxygenase</keyword>
<feature type="region of interest" description="Disordered" evidence="2">
    <location>
        <begin position="267"/>
        <end position="299"/>
    </location>
</feature>
<dbReference type="InterPro" id="IPR037151">
    <property type="entry name" value="AlkB-like_sf"/>
</dbReference>
<sequence length="422" mass="44654">MAARVSGVHVWCDFLSPDEERELIVAIDRDEWRPSQSGRRKQDYGPKVNFRKRRVRAAGFSGLPPLSRALALRVRAASPALLGDFVPVEQCHLEYEPSRGSSIDAHLDDAWLWGDRLVTVNLLSDTALTLTRPAAGAGGDVGTRGGVAAGEAADGSVSLPPQGGGEAAGGMRAAAGDGEGARRETERPGGVGERRDGPRHSGDVGTLTTGVGGGRGLGGGVEETGDGAGDVHSPGGAGEVDVGDDDDDDDDDGEYVTLRPLSFWRQRRENRLRQNPSPDLQSPTATTPQMHRPPAPRNSGSWVRVLVSSVTVRVPSPRRSLVLLRGAARRSWLHAVRRGDVTSRRVCITLRELSAEFRPEPRALALLADEALGPEGTARTGRAEPEEAAAATEVGELQSGRSAEIGAQLLATALTFRGIPVL</sequence>
<dbReference type="Gene3D" id="2.60.120.590">
    <property type="entry name" value="Alpha-ketoglutarate-dependent dioxygenase AlkB-like"/>
    <property type="match status" value="2"/>
</dbReference>
<dbReference type="SUPFAM" id="SSF51197">
    <property type="entry name" value="Clavaminate synthase-like"/>
    <property type="match status" value="2"/>
</dbReference>
<dbReference type="GO" id="GO:0070988">
    <property type="term" value="P:demethylation"/>
    <property type="evidence" value="ECO:0007669"/>
    <property type="project" value="InterPro"/>
</dbReference>
<feature type="compositionally biased region" description="Gly residues" evidence="2">
    <location>
        <begin position="136"/>
        <end position="148"/>
    </location>
</feature>
<reference evidence="4" key="1">
    <citation type="submission" date="2025-08" db="UniProtKB">
        <authorList>
            <consortium name="RefSeq"/>
        </authorList>
    </citation>
    <scope>IDENTIFICATION</scope>
    <source>
        <tissue evidence="4">Sperm</tissue>
    </source>
</reference>
<dbReference type="GO" id="GO:0032451">
    <property type="term" value="F:demethylase activity"/>
    <property type="evidence" value="ECO:0007669"/>
    <property type="project" value="TreeGrafter"/>
</dbReference>
<evidence type="ECO:0000256" key="1">
    <source>
        <dbReference type="ARBA" id="ARBA00001954"/>
    </source>
</evidence>
<dbReference type="Proteomes" id="UP001318040">
    <property type="component" value="Chromosome 63"/>
</dbReference>
<dbReference type="GeneID" id="116956070"/>
<name>A0AAJ7UBV2_PETMA</name>
<keyword evidence="4" id="KW-0560">Oxidoreductase</keyword>
<evidence type="ECO:0000313" key="4">
    <source>
        <dbReference type="RefSeq" id="XP_032833397.1"/>
    </source>
</evidence>
<feature type="compositionally biased region" description="Acidic residues" evidence="2">
    <location>
        <begin position="241"/>
        <end position="254"/>
    </location>
</feature>
<evidence type="ECO:0000256" key="2">
    <source>
        <dbReference type="SAM" id="MobiDB-lite"/>
    </source>
</evidence>